<dbReference type="GO" id="GO:0003677">
    <property type="term" value="F:DNA binding"/>
    <property type="evidence" value="ECO:0007669"/>
    <property type="project" value="InterPro"/>
</dbReference>
<accession>A0A1X1UMG8</accession>
<proteinExistence type="predicted"/>
<comment type="caution">
    <text evidence="2">The sequence shown here is derived from an EMBL/GenBank/DDBJ whole genome shotgun (WGS) entry which is preliminary data.</text>
</comment>
<dbReference type="EMBL" id="LQOW01000028">
    <property type="protein sequence ID" value="ORV58033.1"/>
    <property type="molecule type" value="Genomic_DNA"/>
</dbReference>
<keyword evidence="3" id="KW-1185">Reference proteome</keyword>
<reference evidence="2 3" key="1">
    <citation type="submission" date="2016-01" db="EMBL/GenBank/DDBJ databases">
        <title>The new phylogeny of the genus Mycobacterium.</title>
        <authorList>
            <person name="Tarcisio F."/>
            <person name="Conor M."/>
            <person name="Antonella G."/>
            <person name="Elisabetta G."/>
            <person name="Giulia F.S."/>
            <person name="Sara T."/>
            <person name="Anna F."/>
            <person name="Clotilde B."/>
            <person name="Roberto B."/>
            <person name="Veronica D.S."/>
            <person name="Fabio R."/>
            <person name="Monica P."/>
            <person name="Olivier J."/>
            <person name="Enrico T."/>
            <person name="Nicola S."/>
        </authorList>
    </citation>
    <scope>NUCLEOTIDE SEQUENCE [LARGE SCALE GENOMIC DNA]</scope>
    <source>
        <strain evidence="2 3">DSM 45731</strain>
    </source>
</reference>
<dbReference type="Proteomes" id="UP000194000">
    <property type="component" value="Unassembled WGS sequence"/>
</dbReference>
<dbReference type="STRING" id="1260918.AWC06_22240"/>
<dbReference type="SUPFAM" id="SSF53041">
    <property type="entry name" value="Resolvase-like"/>
    <property type="match status" value="1"/>
</dbReference>
<dbReference type="InterPro" id="IPR036162">
    <property type="entry name" value="Resolvase-like_N_sf"/>
</dbReference>
<dbReference type="InterPro" id="IPR006119">
    <property type="entry name" value="Resolv_N"/>
</dbReference>
<organism evidence="2 3">
    <name type="scientific">Mycobacterium fragae</name>
    <dbReference type="NCBI Taxonomy" id="1260918"/>
    <lineage>
        <taxon>Bacteria</taxon>
        <taxon>Bacillati</taxon>
        <taxon>Actinomycetota</taxon>
        <taxon>Actinomycetes</taxon>
        <taxon>Mycobacteriales</taxon>
        <taxon>Mycobacteriaceae</taxon>
        <taxon>Mycobacterium</taxon>
    </lineage>
</organism>
<protein>
    <recommendedName>
        <fullName evidence="1">Resolvase/invertase-type recombinase catalytic domain-containing protein</fullName>
    </recommendedName>
</protein>
<name>A0A1X1UMG8_9MYCO</name>
<dbReference type="GO" id="GO:0000150">
    <property type="term" value="F:DNA strand exchange activity"/>
    <property type="evidence" value="ECO:0007669"/>
    <property type="project" value="InterPro"/>
</dbReference>
<evidence type="ECO:0000313" key="2">
    <source>
        <dbReference type="EMBL" id="ORV58033.1"/>
    </source>
</evidence>
<gene>
    <name evidence="2" type="ORF">AWC06_22240</name>
</gene>
<dbReference type="AlphaFoldDB" id="A0A1X1UMG8"/>
<dbReference type="Pfam" id="PF00239">
    <property type="entry name" value="Resolvase"/>
    <property type="match status" value="1"/>
</dbReference>
<evidence type="ECO:0000259" key="1">
    <source>
        <dbReference type="PROSITE" id="PS51736"/>
    </source>
</evidence>
<feature type="domain" description="Resolvase/invertase-type recombinase catalytic" evidence="1">
    <location>
        <begin position="1"/>
        <end position="69"/>
    </location>
</feature>
<evidence type="ECO:0000313" key="3">
    <source>
        <dbReference type="Proteomes" id="UP000194000"/>
    </source>
</evidence>
<dbReference type="PROSITE" id="PS51736">
    <property type="entry name" value="RECOMBINASES_3"/>
    <property type="match status" value="1"/>
</dbReference>
<dbReference type="Gene3D" id="3.40.50.1390">
    <property type="entry name" value="Resolvase, N-terminal catalytic domain"/>
    <property type="match status" value="1"/>
</dbReference>
<sequence>MLDDIRDGRTRAVVVWDLDRLHRRPVELEAFMELADEKHLELATVSGTVDLSTADGRLYTTDEGQCRRS</sequence>